<dbReference type="Pfam" id="PF01381">
    <property type="entry name" value="HTH_3"/>
    <property type="match status" value="1"/>
</dbReference>
<reference evidence="2" key="1">
    <citation type="submission" date="2023-02" db="EMBL/GenBank/DDBJ databases">
        <title>Description of Herbaspirillum huttiense subsp. nephrolepsisexaltata and Herbaspirillum huttiense subsp. lycopersicon.</title>
        <authorList>
            <person name="Poudel M."/>
            <person name="Sharma A."/>
            <person name="Goss E."/>
            <person name="Tapia J.H."/>
            <person name="Harmon C.M."/>
            <person name="Jones J.B."/>
        </authorList>
    </citation>
    <scope>NUCLEOTIDE SEQUENCE</scope>
    <source>
        <strain evidence="2">NC40101</strain>
    </source>
</reference>
<evidence type="ECO:0000313" key="2">
    <source>
        <dbReference type="EMBL" id="MDT0338260.1"/>
    </source>
</evidence>
<proteinExistence type="predicted"/>
<dbReference type="SUPFAM" id="SSF47413">
    <property type="entry name" value="lambda repressor-like DNA-binding domains"/>
    <property type="match status" value="1"/>
</dbReference>
<dbReference type="CDD" id="cd00093">
    <property type="entry name" value="HTH_XRE"/>
    <property type="match status" value="1"/>
</dbReference>
<dbReference type="InterPro" id="IPR001387">
    <property type="entry name" value="Cro/C1-type_HTH"/>
</dbReference>
<accession>A0AAE4G9E5</accession>
<dbReference type="AlphaFoldDB" id="A0AAE4G9E5"/>
<dbReference type="PROSITE" id="PS50943">
    <property type="entry name" value="HTH_CROC1"/>
    <property type="match status" value="1"/>
</dbReference>
<gene>
    <name evidence="2" type="ORF">RJN63_15555</name>
</gene>
<dbReference type="SMART" id="SM00530">
    <property type="entry name" value="HTH_XRE"/>
    <property type="match status" value="1"/>
</dbReference>
<dbReference type="Gene3D" id="1.10.260.40">
    <property type="entry name" value="lambda repressor-like DNA-binding domains"/>
    <property type="match status" value="1"/>
</dbReference>
<evidence type="ECO:0000259" key="1">
    <source>
        <dbReference type="PROSITE" id="PS50943"/>
    </source>
</evidence>
<organism evidence="2">
    <name type="scientific">Herbaspirillum huttiense subsp. nephrolepidis</name>
    <dbReference type="NCBI Taxonomy" id="3075126"/>
    <lineage>
        <taxon>Bacteria</taxon>
        <taxon>Pseudomonadati</taxon>
        <taxon>Pseudomonadota</taxon>
        <taxon>Betaproteobacteria</taxon>
        <taxon>Burkholderiales</taxon>
        <taxon>Oxalobacteraceae</taxon>
        <taxon>Herbaspirillum</taxon>
    </lineage>
</organism>
<dbReference type="GO" id="GO:0003677">
    <property type="term" value="F:DNA binding"/>
    <property type="evidence" value="ECO:0007669"/>
    <property type="project" value="InterPro"/>
</dbReference>
<comment type="caution">
    <text evidence="2">The sequence shown here is derived from an EMBL/GenBank/DDBJ whole genome shotgun (WGS) entry which is preliminary data.</text>
</comment>
<feature type="domain" description="HTH cro/C1-type" evidence="1">
    <location>
        <begin position="20"/>
        <end position="74"/>
    </location>
</feature>
<dbReference type="EMBL" id="JAVRAA010000007">
    <property type="protein sequence ID" value="MDT0338260.1"/>
    <property type="molecule type" value="Genomic_DNA"/>
</dbReference>
<sequence length="95" mass="10195">MAKPEYFGKINEAAGFGAAIRAARKAAGMRIADVCALANVSIQTLSDIESGKPTVSIGKMLDVADCLGVSFFSVSAEERHTAEKELPRLFPAWHR</sequence>
<dbReference type="RefSeq" id="WP_034335898.1">
    <property type="nucleotide sequence ID" value="NZ_JAVLSM010000008.1"/>
</dbReference>
<protein>
    <submittedName>
        <fullName evidence="2">Helix-turn-helix transcriptional regulator</fullName>
    </submittedName>
</protein>
<name>A0AAE4G9E5_9BURK</name>
<dbReference type="InterPro" id="IPR010982">
    <property type="entry name" value="Lambda_DNA-bd_dom_sf"/>
</dbReference>